<evidence type="ECO:0000256" key="2">
    <source>
        <dbReference type="SAM" id="MobiDB-lite"/>
    </source>
</evidence>
<dbReference type="InterPro" id="IPR007480">
    <property type="entry name" value="DUF529"/>
</dbReference>
<sequence>MDNCSQTSTVASQYGSKQLSFLDPPGDDKGVFCENISQDTLNPCQESQSVDPQVDEDSEDHELEFTHGARCVEVRCHGELVWKPENENQGRSIRLRRNGDDVEIVDQGTGEVKRIELGNVLYIDIFTFGSKHPNDKSQYDFTSPSDVEGHYIFKKGVRCTEVRGNGLPIWKYRSGNGFPRAVSYFGTRHVSITFSECSYDYKRMGGKWVKEGEEVDVLVETQPQVPEQSTESASVILTQQASLTFQIEEAPVPSKIAPSTEVTDTSVSTDAENSHSKQSDEISSLKSGGDGTDQTSDGSDLGFARSTAGDGQVAEGSALTAQTAREADESAQEACEADADRIGISSLTKEPDSDSLRRGSITYVSDSHVECVFTCTDSGHSSGAAKGSTAGRSSEIVKPKSGFPSLCCCCSKRPNCLLMNWICNSHCFGKEKCAECSTCECISSSDSSCWFSCCSSNSYQIEHDSYNSAAISGPKTIKLIPIELDLKVKDSTETFDCLVKDGFAKFTAKEGYGFSSVKGKTGSSCCCSSYTIWDAKLPTDYATAVVRDDNGTSSSINNVTIFFGNNHRHFVKSDNKFVEDSGVRLFGNDSSNNLTKLAATEYTVVHTDDVFNFTFNQNTKCTEVYFIDRSLVCRNSSKIVSEKVSLWEHDPNERGGIYPKSLVHYTNNNVLVLRFEGLDMTFENTVEGWTFTESGPLAIVFHMPDPKFPNKTVELSCDQFTVTESGDVTIFTIADGVECNKLVYGTVLLWEHDPNLRGGKYPKSLDYDKSKEMLVLKFEGLDLTFAKNTEGQWEYTESYSSGSRITSTPPIMGSTTQQDQPKHDQTSQVTSAVSVSETQKPDYDLLPSELVNKTKDDLVQLVINLFNENKELKTENKNLSSQVIRLMSPSPKKIYPVVLQTTDLMSNEFYVYTKEDNKHIYTAKPGHLFKLVKHYKDILWHTIRRDEFANKVELVDEQKAVIYHSNGTKTQKGLTPYLVTLQMEKHSTHEIIFKKNEKKQIEKYICKPSFLIEAAWIDGQALWPPRSTPDEPYSGPNYTRKIVLNYSKNPPSFRAFYPGCSDDGDDDDENDPDYVTVPNPYIVTGKTFKTEDSSSFSTVSEPTISIFSEIDFDPTIPSSSVPPQESSERPPEIKLFGSDPNDTTKTVELDPSNFELKEPCAERTDFEFKDGVKCTLVVCQGIEVWKHGHFNCNQYPKNVSYRYGTLIVLSFPSITITYEKGTLVKWYGTLDDDDIPQRFKPE</sequence>
<name>A0A976QX42_THEOR</name>
<evidence type="ECO:0000313" key="3">
    <source>
        <dbReference type="EMBL" id="UKK01736.2"/>
    </source>
</evidence>
<feature type="region of interest" description="Disordered" evidence="2">
    <location>
        <begin position="249"/>
        <end position="336"/>
    </location>
</feature>
<feature type="region of interest" description="Disordered" evidence="2">
    <location>
        <begin position="1114"/>
        <end position="1148"/>
    </location>
</feature>
<feature type="compositionally biased region" description="Polar residues" evidence="2">
    <location>
        <begin position="1"/>
        <end position="19"/>
    </location>
</feature>
<feature type="region of interest" description="Disordered" evidence="2">
    <location>
        <begin position="1"/>
        <end position="26"/>
    </location>
</feature>
<feature type="compositionally biased region" description="Polar residues" evidence="2">
    <location>
        <begin position="800"/>
        <end position="819"/>
    </location>
</feature>
<evidence type="ECO:0000313" key="4">
    <source>
        <dbReference type="Proteomes" id="UP000244811"/>
    </source>
</evidence>
<feature type="region of interest" description="Disordered" evidence="2">
    <location>
        <begin position="800"/>
        <end position="834"/>
    </location>
</feature>
<dbReference type="AlphaFoldDB" id="A0A976QX42"/>
<organism evidence="3 4">
    <name type="scientific">Theileria orientalis</name>
    <dbReference type="NCBI Taxonomy" id="68886"/>
    <lineage>
        <taxon>Eukaryota</taxon>
        <taxon>Sar</taxon>
        <taxon>Alveolata</taxon>
        <taxon>Apicomplexa</taxon>
        <taxon>Aconoidasida</taxon>
        <taxon>Piroplasmida</taxon>
        <taxon>Theileriidae</taxon>
        <taxon>Theileria</taxon>
    </lineage>
</organism>
<dbReference type="Pfam" id="PF04385">
    <property type="entry name" value="FAINT"/>
    <property type="match status" value="2"/>
</dbReference>
<dbReference type="Proteomes" id="UP000244811">
    <property type="component" value="Chromosome 2"/>
</dbReference>
<proteinExistence type="predicted"/>
<feature type="coiled-coil region" evidence="1">
    <location>
        <begin position="855"/>
        <end position="882"/>
    </location>
</feature>
<accession>A0A976QX42</accession>
<feature type="compositionally biased region" description="Low complexity" evidence="2">
    <location>
        <begin position="259"/>
        <end position="270"/>
    </location>
</feature>
<dbReference type="EMBL" id="CP056071">
    <property type="protein sequence ID" value="UKK01736.2"/>
    <property type="molecule type" value="Genomic_DNA"/>
</dbReference>
<gene>
    <name evidence="3" type="ORF">MACK_001089</name>
</gene>
<protein>
    <submittedName>
        <fullName evidence="3">Uncharacterized protein</fullName>
    </submittedName>
</protein>
<evidence type="ECO:0000256" key="1">
    <source>
        <dbReference type="SAM" id="Coils"/>
    </source>
</evidence>
<reference evidence="3" key="1">
    <citation type="submission" date="2022-07" db="EMBL/GenBank/DDBJ databases">
        <title>Evaluation of T. orientalis genome assembly methods using nanopore sequencing and analysis of variation between genomes.</title>
        <authorList>
            <person name="Yam J."/>
            <person name="Micallef M.L."/>
            <person name="Liu M."/>
            <person name="Djordjevic S.P."/>
            <person name="Bogema D.R."/>
            <person name="Jenkins C."/>
        </authorList>
    </citation>
    <scope>NUCLEOTIDE SEQUENCE</scope>
    <source>
        <strain evidence="3">Goon Nure</strain>
    </source>
</reference>
<keyword evidence="1" id="KW-0175">Coiled coil</keyword>